<accession>A9DKG0</accession>
<reference evidence="1 2" key="1">
    <citation type="journal article" date="2011" name="J. Bacteriol.">
        <title>Genome sequence of the algicidal bacterium Kordia algicida OT-1.</title>
        <authorList>
            <person name="Lee H.S."/>
            <person name="Kang S.G."/>
            <person name="Kwon K.K."/>
            <person name="Lee J.H."/>
            <person name="Kim S.J."/>
        </authorList>
    </citation>
    <scope>NUCLEOTIDE SEQUENCE [LARGE SCALE GENOMIC DNA]</scope>
    <source>
        <strain evidence="1 2">OT-1</strain>
    </source>
</reference>
<dbReference type="AlphaFoldDB" id="A9DKG0"/>
<protein>
    <submittedName>
        <fullName evidence="1">Uncharacterized protein</fullName>
    </submittedName>
</protein>
<gene>
    <name evidence="1" type="ORF">KAOT1_13917</name>
</gene>
<evidence type="ECO:0000313" key="1">
    <source>
        <dbReference type="EMBL" id="EDP98319.1"/>
    </source>
</evidence>
<keyword evidence="2" id="KW-1185">Reference proteome</keyword>
<dbReference type="EMBL" id="ABIB01000001">
    <property type="protein sequence ID" value="EDP98319.1"/>
    <property type="molecule type" value="Genomic_DNA"/>
</dbReference>
<dbReference type="RefSeq" id="WP_007095332.1">
    <property type="nucleotide sequence ID" value="NZ_CP142125.1"/>
</dbReference>
<proteinExistence type="predicted"/>
<organism evidence="1 2">
    <name type="scientific">Kordia algicida OT-1</name>
    <dbReference type="NCBI Taxonomy" id="391587"/>
    <lineage>
        <taxon>Bacteria</taxon>
        <taxon>Pseudomonadati</taxon>
        <taxon>Bacteroidota</taxon>
        <taxon>Flavobacteriia</taxon>
        <taxon>Flavobacteriales</taxon>
        <taxon>Flavobacteriaceae</taxon>
        <taxon>Kordia</taxon>
    </lineage>
</organism>
<dbReference type="HOGENOM" id="CLU_2844141_0_0_10"/>
<name>A9DKG0_9FLAO</name>
<dbReference type="Proteomes" id="UP000002945">
    <property type="component" value="Unassembled WGS sequence"/>
</dbReference>
<evidence type="ECO:0000313" key="2">
    <source>
        <dbReference type="Proteomes" id="UP000002945"/>
    </source>
</evidence>
<comment type="caution">
    <text evidence="1">The sequence shown here is derived from an EMBL/GenBank/DDBJ whole genome shotgun (WGS) entry which is preliminary data.</text>
</comment>
<sequence>MKKKNVNSLKLNKKSISNFESNLIGGHGWTAGEDCYKGSQPPWSDCGPCYSIGICSSGDTPQNPW</sequence>